<name>A0A097KR28_9CHLO</name>
<evidence type="ECO:0000313" key="2">
    <source>
        <dbReference type="EMBL" id="AIT95637.1"/>
    </source>
</evidence>
<geneLocation type="chloroplast" evidence="2"/>
<reference evidence="2" key="1">
    <citation type="journal article" date="2014" name="BMC Evol. Biol.">
        <title>Chloroplast phylogenomic analysis resolves deep-level relationships within the green algal class Trebouxiophyceae.</title>
        <authorList>
            <person name="Lemieux C."/>
            <person name="Otis C."/>
            <person name="Turmel M."/>
        </authorList>
    </citation>
    <scope>NUCLEOTIDE SEQUENCE</scope>
</reference>
<feature type="transmembrane region" description="Helical" evidence="1">
    <location>
        <begin position="166"/>
        <end position="186"/>
    </location>
</feature>
<dbReference type="AlphaFoldDB" id="A0A097KR28"/>
<feature type="transmembrane region" description="Helical" evidence="1">
    <location>
        <begin position="470"/>
        <end position="492"/>
    </location>
</feature>
<dbReference type="EMBL" id="KM462887">
    <property type="protein sequence ID" value="AIT95637.1"/>
    <property type="molecule type" value="Genomic_DNA"/>
</dbReference>
<feature type="transmembrane region" description="Helical" evidence="1">
    <location>
        <begin position="447"/>
        <end position="463"/>
    </location>
</feature>
<dbReference type="GeneID" id="22161314"/>
<keyword evidence="1" id="KW-0812">Transmembrane</keyword>
<dbReference type="RefSeq" id="YP_009106814.1">
    <property type="nucleotide sequence ID" value="NC_025548.1"/>
</dbReference>
<feature type="transmembrane region" description="Helical" evidence="1">
    <location>
        <begin position="498"/>
        <end position="524"/>
    </location>
</feature>
<protein>
    <submittedName>
        <fullName evidence="2">CF0 subunit I of ATP synthase</fullName>
    </submittedName>
</protein>
<keyword evidence="1" id="KW-0472">Membrane</keyword>
<organism evidence="2">
    <name type="scientific">Elliptochloris bilobata</name>
    <dbReference type="NCBI Taxonomy" id="381761"/>
    <lineage>
        <taxon>Eukaryota</taxon>
        <taxon>Viridiplantae</taxon>
        <taxon>Chlorophyta</taxon>
        <taxon>core chlorophytes</taxon>
        <taxon>Trebouxiophyceae</taxon>
        <taxon>Trebouxiophyceae incertae sedis</taxon>
        <taxon>Elliptochloris clade</taxon>
        <taxon>Elliptochloris</taxon>
    </lineage>
</organism>
<accession>A0A097KR28</accession>
<feature type="transmembrane region" description="Helical" evidence="1">
    <location>
        <begin position="130"/>
        <end position="154"/>
    </location>
</feature>
<feature type="transmembrane region" description="Helical" evidence="1">
    <location>
        <begin position="285"/>
        <end position="305"/>
    </location>
</feature>
<evidence type="ECO:0000256" key="1">
    <source>
        <dbReference type="SAM" id="Phobius"/>
    </source>
</evidence>
<feature type="transmembrane region" description="Helical" evidence="1">
    <location>
        <begin position="317"/>
        <end position="338"/>
    </location>
</feature>
<feature type="transmembrane region" description="Helical" evidence="1">
    <location>
        <begin position="545"/>
        <end position="563"/>
    </location>
</feature>
<proteinExistence type="predicted"/>
<keyword evidence="2" id="KW-0150">Chloroplast</keyword>
<feature type="transmembrane region" description="Helical" evidence="1">
    <location>
        <begin position="350"/>
        <end position="368"/>
    </location>
</feature>
<gene>
    <name evidence="2" type="primary">atpF</name>
</gene>
<keyword evidence="2" id="KW-0934">Plastid</keyword>
<keyword evidence="1" id="KW-1133">Transmembrane helix</keyword>
<feature type="transmembrane region" description="Helical" evidence="1">
    <location>
        <begin position="422"/>
        <end position="441"/>
    </location>
</feature>
<sequence>MEIRMKQLMVFPLGEGFGFNGNSLETNISNLSVVIAIVVSLGGYALQKDRRKSILITLQQADQKAKQKTKEAEQKLVDAKNWLEVATRRGEELPQQRKESAERERLESIAQTEKDLLRLEKEMEEVIPQLVVVMFQLWLYWRLWSLVLWSFFLYRDILLKKQSQRFKPYVELSLLSFYFHLLDLLFSPLNQVIRQLWLYLKLWLLDFYIYFDLLSVLFLKTAIFLFWSVIQLFQLFRVIIQVFRSVIQFWSNCRYWLLFFPFYFKFPVAPRLKETIRRLWNFRRIPLLIVCLSTIPLTSFYFPSWQFLSFLASYPVVPFHSCLYLSTAFCIGLILFYITDIPTIHYNSEIFSAFLVFLSIQYLFPDWYKDFLYFWVVSLSVLVKSLIIRRVVILLLVLVILQPQLLLDQKSLHLRLQIIPPHLIATGLVIISILSIHSFPVLFPSNFVGPLNGVLLAAFVYYLPIPNMPYFFLSFPPIIQRTIASFLLLFLISTPQLLTFVGAATATALVVLLTPQTVQGNYVVRRLHQTEYANYAEAKRFILKLSWTFITIFLFFMVINWVIHYPEHLKFLTYPAR</sequence>
<feature type="transmembrane region" description="Helical" evidence="1">
    <location>
        <begin position="207"/>
        <end position="230"/>
    </location>
</feature>
<feature type="transmembrane region" description="Helical" evidence="1">
    <location>
        <begin position="374"/>
        <end position="401"/>
    </location>
</feature>